<proteinExistence type="inferred from homology"/>
<evidence type="ECO:0000313" key="10">
    <source>
        <dbReference type="EMBL" id="TXI29380.1"/>
    </source>
</evidence>
<evidence type="ECO:0000313" key="11">
    <source>
        <dbReference type="Proteomes" id="UP000321055"/>
    </source>
</evidence>
<comment type="similarity">
    <text evidence="8">Belongs to the TsuA/YedE (TC 9.B.102) family.</text>
</comment>
<keyword evidence="2" id="KW-0813">Transport</keyword>
<keyword evidence="4" id="KW-0997">Cell inner membrane</keyword>
<dbReference type="PANTHER" id="PTHR30574:SF1">
    <property type="entry name" value="SULPHUR TRANSPORT DOMAIN-CONTAINING PROTEIN"/>
    <property type="match status" value="1"/>
</dbReference>
<name>A0A5C7VW76_9PROT</name>
<evidence type="ECO:0000256" key="4">
    <source>
        <dbReference type="ARBA" id="ARBA00022519"/>
    </source>
</evidence>
<keyword evidence="3" id="KW-1003">Cell membrane</keyword>
<organism evidence="10 11">
    <name type="scientific">Nitrosomonas oligotropha</name>
    <dbReference type="NCBI Taxonomy" id="42354"/>
    <lineage>
        <taxon>Bacteria</taxon>
        <taxon>Pseudomonadati</taxon>
        <taxon>Pseudomonadota</taxon>
        <taxon>Betaproteobacteria</taxon>
        <taxon>Nitrosomonadales</taxon>
        <taxon>Nitrosomonadaceae</taxon>
        <taxon>Nitrosomonas</taxon>
    </lineage>
</organism>
<keyword evidence="6 9" id="KW-1133">Transmembrane helix</keyword>
<comment type="subcellular location">
    <subcellularLocation>
        <location evidence="1">Cell inner membrane</location>
        <topology evidence="1">Multi-pass membrane protein</topology>
    </subcellularLocation>
</comment>
<feature type="transmembrane region" description="Helical" evidence="9">
    <location>
        <begin position="51"/>
        <end position="71"/>
    </location>
</feature>
<evidence type="ECO:0000256" key="2">
    <source>
        <dbReference type="ARBA" id="ARBA00022448"/>
    </source>
</evidence>
<accession>A0A5C7VW76</accession>
<feature type="transmembrane region" description="Helical" evidence="9">
    <location>
        <begin position="12"/>
        <end position="30"/>
    </location>
</feature>
<evidence type="ECO:0000256" key="8">
    <source>
        <dbReference type="ARBA" id="ARBA00035655"/>
    </source>
</evidence>
<protein>
    <submittedName>
        <fullName evidence="10">YeeE/YedE family protein</fullName>
    </submittedName>
</protein>
<evidence type="ECO:0000256" key="3">
    <source>
        <dbReference type="ARBA" id="ARBA00022475"/>
    </source>
</evidence>
<evidence type="ECO:0000256" key="1">
    <source>
        <dbReference type="ARBA" id="ARBA00004429"/>
    </source>
</evidence>
<dbReference type="AlphaFoldDB" id="A0A5C7VW76"/>
<keyword evidence="5 9" id="KW-0812">Transmembrane</keyword>
<comment type="caution">
    <text evidence="10">The sequence shown here is derived from an EMBL/GenBank/DDBJ whole genome shotgun (WGS) entry which is preliminary data.</text>
</comment>
<gene>
    <name evidence="10" type="ORF">E6Q60_04540</name>
</gene>
<reference evidence="10 11" key="1">
    <citation type="submission" date="2018-09" db="EMBL/GenBank/DDBJ databases">
        <title>Metagenome Assembled Genomes from an Advanced Water Purification Facility.</title>
        <authorList>
            <person name="Stamps B.W."/>
            <person name="Spear J.R."/>
        </authorList>
    </citation>
    <scope>NUCLEOTIDE SEQUENCE [LARGE SCALE GENOMIC DNA]</scope>
    <source>
        <strain evidence="10">Bin_54_1</strain>
    </source>
</reference>
<sequence length="142" mass="15206">MSITSDLIPWHALTGGFVIGIAVTLLLFFEGRIAGISGIVGGLYRLKKGDISWRVAFISGLIVSAVIWRLFFDMPPIQIETNHMMLALAGLLVGYGTRLGSGCTSGHGVCGLSRRSPRSIAATVVFMLTGFAAVYLLRHVLV</sequence>
<feature type="transmembrane region" description="Helical" evidence="9">
    <location>
        <begin position="120"/>
        <end position="137"/>
    </location>
</feature>
<keyword evidence="7 9" id="KW-0472">Membrane</keyword>
<feature type="transmembrane region" description="Helical" evidence="9">
    <location>
        <begin position="83"/>
        <end position="100"/>
    </location>
</feature>
<dbReference type="EMBL" id="SSFX01000036">
    <property type="protein sequence ID" value="TXI29380.1"/>
    <property type="molecule type" value="Genomic_DNA"/>
</dbReference>
<evidence type="ECO:0000256" key="9">
    <source>
        <dbReference type="SAM" id="Phobius"/>
    </source>
</evidence>
<evidence type="ECO:0000256" key="7">
    <source>
        <dbReference type="ARBA" id="ARBA00023136"/>
    </source>
</evidence>
<evidence type="ECO:0000256" key="5">
    <source>
        <dbReference type="ARBA" id="ARBA00022692"/>
    </source>
</evidence>
<dbReference type="Pfam" id="PF04143">
    <property type="entry name" value="Sulf_transp"/>
    <property type="match status" value="1"/>
</dbReference>
<dbReference type="Proteomes" id="UP000321055">
    <property type="component" value="Unassembled WGS sequence"/>
</dbReference>
<dbReference type="GO" id="GO:0005886">
    <property type="term" value="C:plasma membrane"/>
    <property type="evidence" value="ECO:0007669"/>
    <property type="project" value="UniProtKB-SubCell"/>
</dbReference>
<dbReference type="InterPro" id="IPR007272">
    <property type="entry name" value="Sulf_transp_TsuA/YedE"/>
</dbReference>
<dbReference type="PANTHER" id="PTHR30574">
    <property type="entry name" value="INNER MEMBRANE PROTEIN YEDE"/>
    <property type="match status" value="1"/>
</dbReference>
<evidence type="ECO:0000256" key="6">
    <source>
        <dbReference type="ARBA" id="ARBA00022989"/>
    </source>
</evidence>